<dbReference type="AlphaFoldDB" id="A0A512AK38"/>
<gene>
    <name evidence="1" type="ORF">NSE01_18750</name>
</gene>
<dbReference type="SUPFAM" id="SSF54593">
    <property type="entry name" value="Glyoxalase/Bleomycin resistance protein/Dihydroxybiphenyl dioxygenase"/>
    <property type="match status" value="1"/>
</dbReference>
<comment type="caution">
    <text evidence="1">The sequence shown here is derived from an EMBL/GenBank/DDBJ whole genome shotgun (WGS) entry which is preliminary data.</text>
</comment>
<dbReference type="RefSeq" id="WP_081095135.1">
    <property type="nucleotide sequence ID" value="NZ_BJYR01000012.1"/>
</dbReference>
<proteinExistence type="predicted"/>
<dbReference type="EMBL" id="BJYR01000012">
    <property type="protein sequence ID" value="GEO00043.1"/>
    <property type="molecule type" value="Genomic_DNA"/>
</dbReference>
<reference evidence="1 2" key="1">
    <citation type="submission" date="2019-07" db="EMBL/GenBank/DDBJ databases">
        <title>Whole genome shotgun sequence of Novosphingobium sediminis NBRC 106119.</title>
        <authorList>
            <person name="Hosoyama A."/>
            <person name="Uohara A."/>
            <person name="Ohji S."/>
            <person name="Ichikawa N."/>
        </authorList>
    </citation>
    <scope>NUCLEOTIDE SEQUENCE [LARGE SCALE GENOMIC DNA]</scope>
    <source>
        <strain evidence="1 2">NBRC 106119</strain>
    </source>
</reference>
<dbReference type="InterPro" id="IPR029068">
    <property type="entry name" value="Glyas_Bleomycin-R_OHBP_Dase"/>
</dbReference>
<name>A0A512AK38_9SPHN</name>
<keyword evidence="2" id="KW-1185">Reference proteome</keyword>
<sequence length="77" mass="8626">MARPRHPNKEIEAAVAHAETLGWRVVPISGHAWGRLYCAWADRDGCMVSVWSTPRNAENHAKAIRRDVARCPHGQAE</sequence>
<protein>
    <submittedName>
        <fullName evidence="1">Uncharacterized protein</fullName>
    </submittedName>
</protein>
<dbReference type="OrthoDB" id="8778495at2"/>
<evidence type="ECO:0000313" key="1">
    <source>
        <dbReference type="EMBL" id="GEO00043.1"/>
    </source>
</evidence>
<accession>A0A512AK38</accession>
<dbReference type="Proteomes" id="UP000321464">
    <property type="component" value="Unassembled WGS sequence"/>
</dbReference>
<organism evidence="1 2">
    <name type="scientific">Novosphingobium sediminis</name>
    <dbReference type="NCBI Taxonomy" id="707214"/>
    <lineage>
        <taxon>Bacteria</taxon>
        <taxon>Pseudomonadati</taxon>
        <taxon>Pseudomonadota</taxon>
        <taxon>Alphaproteobacteria</taxon>
        <taxon>Sphingomonadales</taxon>
        <taxon>Sphingomonadaceae</taxon>
        <taxon>Novosphingobium</taxon>
    </lineage>
</organism>
<evidence type="ECO:0000313" key="2">
    <source>
        <dbReference type="Proteomes" id="UP000321464"/>
    </source>
</evidence>